<name>A0ABD0YYH3_9HEMI</name>
<reference evidence="4 5" key="1">
    <citation type="submission" date="2024-07" db="EMBL/GenBank/DDBJ databases">
        <title>Chromosome-level genome assembly of the water stick insect Ranatra chinensis (Heteroptera: Nepidae).</title>
        <authorList>
            <person name="Liu X."/>
        </authorList>
    </citation>
    <scope>NUCLEOTIDE SEQUENCE [LARGE SCALE GENOMIC DNA]</scope>
    <source>
        <strain evidence="4">Cailab_2021Rc</strain>
        <tissue evidence="4">Muscle</tissue>
    </source>
</reference>
<keyword evidence="1" id="KW-0597">Phosphoprotein</keyword>
<dbReference type="EMBL" id="JBFDAA010000009">
    <property type="protein sequence ID" value="KAL1128873.1"/>
    <property type="molecule type" value="Genomic_DNA"/>
</dbReference>
<dbReference type="Proteomes" id="UP001558652">
    <property type="component" value="Unassembled WGS sequence"/>
</dbReference>
<proteinExistence type="predicted"/>
<keyword evidence="2" id="KW-0175">Coiled coil</keyword>
<keyword evidence="5" id="KW-1185">Reference proteome</keyword>
<dbReference type="InterPro" id="IPR043446">
    <property type="entry name" value="Neurabin-like"/>
</dbReference>
<accession>A0ABD0YYH3</accession>
<comment type="caution">
    <text evidence="4">The sequence shown here is derived from an EMBL/GenBank/DDBJ whole genome shotgun (WGS) entry which is preliminary data.</text>
</comment>
<feature type="region of interest" description="Disordered" evidence="3">
    <location>
        <begin position="64"/>
        <end position="83"/>
    </location>
</feature>
<evidence type="ECO:0000256" key="1">
    <source>
        <dbReference type="ARBA" id="ARBA00022553"/>
    </source>
</evidence>
<evidence type="ECO:0000313" key="5">
    <source>
        <dbReference type="Proteomes" id="UP001558652"/>
    </source>
</evidence>
<protein>
    <submittedName>
        <fullName evidence="4">Uncharacterized protein</fullName>
    </submittedName>
</protein>
<dbReference type="AlphaFoldDB" id="A0ABD0YYH3"/>
<dbReference type="PANTHER" id="PTHR16154">
    <property type="entry name" value="NEURABIN"/>
    <property type="match status" value="1"/>
</dbReference>
<gene>
    <name evidence="4" type="ORF">AAG570_013407</name>
</gene>
<evidence type="ECO:0000313" key="4">
    <source>
        <dbReference type="EMBL" id="KAL1128873.1"/>
    </source>
</evidence>
<evidence type="ECO:0000256" key="2">
    <source>
        <dbReference type="ARBA" id="ARBA00023054"/>
    </source>
</evidence>
<dbReference type="PANTHER" id="PTHR16154:SF6">
    <property type="entry name" value="SPINOPHILIN, ISOFORM J"/>
    <property type="match status" value="1"/>
</dbReference>
<evidence type="ECO:0000256" key="3">
    <source>
        <dbReference type="SAM" id="MobiDB-lite"/>
    </source>
</evidence>
<sequence length="120" mass="14300">MKRLVREFQSRETELLNRDEFYQQMLQEKDTEYNALVKALKDRVIQVEEELLETQRRAGLPVHLPHHHHHQDSGSGGGRVATTPPLARRHIHQHLPNTQVRNKKINTRIWYFENTYINSK</sequence>
<organism evidence="4 5">
    <name type="scientific">Ranatra chinensis</name>
    <dbReference type="NCBI Taxonomy" id="642074"/>
    <lineage>
        <taxon>Eukaryota</taxon>
        <taxon>Metazoa</taxon>
        <taxon>Ecdysozoa</taxon>
        <taxon>Arthropoda</taxon>
        <taxon>Hexapoda</taxon>
        <taxon>Insecta</taxon>
        <taxon>Pterygota</taxon>
        <taxon>Neoptera</taxon>
        <taxon>Paraneoptera</taxon>
        <taxon>Hemiptera</taxon>
        <taxon>Heteroptera</taxon>
        <taxon>Panheteroptera</taxon>
        <taxon>Nepomorpha</taxon>
        <taxon>Nepidae</taxon>
        <taxon>Ranatrinae</taxon>
        <taxon>Ranatra</taxon>
    </lineage>
</organism>